<dbReference type="FunFam" id="2.40.50.140:FF:000042">
    <property type="entry name" value="Methionine--tRNA ligase"/>
    <property type="match status" value="1"/>
</dbReference>
<evidence type="ECO:0000256" key="12">
    <source>
        <dbReference type="ARBA" id="ARBA00022884"/>
    </source>
</evidence>
<keyword evidence="5 16" id="KW-0963">Cytoplasm</keyword>
<dbReference type="Gene3D" id="3.40.50.620">
    <property type="entry name" value="HUPs"/>
    <property type="match status" value="1"/>
</dbReference>
<organism evidence="18 19">
    <name type="scientific">Uabimicrobium amorphum</name>
    <dbReference type="NCBI Taxonomy" id="2596890"/>
    <lineage>
        <taxon>Bacteria</taxon>
        <taxon>Pseudomonadati</taxon>
        <taxon>Planctomycetota</taxon>
        <taxon>Candidatus Uabimicrobiia</taxon>
        <taxon>Candidatus Uabimicrobiales</taxon>
        <taxon>Candidatus Uabimicrobiaceae</taxon>
        <taxon>Candidatus Uabimicrobium</taxon>
    </lineage>
</organism>
<evidence type="ECO:0000313" key="18">
    <source>
        <dbReference type="EMBL" id="BBM84210.1"/>
    </source>
</evidence>
<dbReference type="InterPro" id="IPR041872">
    <property type="entry name" value="Anticodon_Met"/>
</dbReference>
<dbReference type="Gene3D" id="2.20.28.20">
    <property type="entry name" value="Methionyl-tRNA synthetase, Zn-domain"/>
    <property type="match status" value="1"/>
</dbReference>
<sequence>MSCKYTITSGLPYANGPLHIGHIAGAYLPADIYTRVRKLSGDDAIYICGTDEYGVPITITAEKEDVSPRVIVKRYHQEIKEGFKNLNIQFDNFSGTSNLHNKHHAALAREFFTELKKNDYISSKIDDQLHCKECDRFLADRYVEGTCPKCGNDEARGDECSVCNAQYTVMELGSPKCKLCSNGTLSKVPTKHWYLKLDVLQAKLEEWIDSKDYWKENVVNFVKGWFKDGLRERAITRDLHWGVPVPLNDAAGKVLYVWFDAPIGYISSTIEWAEKQGDKDKWKEYWQNPDAKIVHFIGKDNIPFHSIIWPAMLIGQKKDYQLPWHIPANEYLNIGIDGEEGAKASTSKGNVVWVNDYCKHFAADYLRYYLALNAPEKSDFTFTWKDLQARCNNELLGVLGNLANRVLKFIGSNFEGVIPTPEDLDARDNEVLEKIQHSVAKVTKSYDNFEVRQAVAEVVNLGRVGNQYFDEKAPWKTAKSDRKVCGNTLYVTAQLVHKIVLLLTPVIPESCDKLWKQLGYENGISSWDELQKDLPAGQKIHKPQGVFSKIEDKVIQQMEENLRNASQTEQEQPKVELVPLKEDKISYDQFSALDIRMGKVLEAEKVAKTKKLLHLKVDIGHEVRQIIAGLAEHYTPEELIGKTVPVLVNLEPAKIRGLVSEGMVLCADIDGQAITLHPGKKVCPGATVR</sequence>
<dbReference type="InterPro" id="IPR009080">
    <property type="entry name" value="tRNAsynth_Ia_anticodon-bd"/>
</dbReference>
<keyword evidence="8 16" id="KW-0479">Metal-binding</keyword>
<feature type="binding site" evidence="16">
    <location>
        <position position="147"/>
    </location>
    <ligand>
        <name>Zn(2+)</name>
        <dbReference type="ChEBI" id="CHEBI:29105"/>
    </ligand>
</feature>
<dbReference type="PANTHER" id="PTHR45765">
    <property type="entry name" value="METHIONINE--TRNA LIGASE"/>
    <property type="match status" value="1"/>
</dbReference>
<gene>
    <name evidence="16" type="primary">metG</name>
    <name evidence="18" type="ORF">UABAM_02566</name>
</gene>
<dbReference type="GO" id="GO:0005524">
    <property type="term" value="F:ATP binding"/>
    <property type="evidence" value="ECO:0007669"/>
    <property type="project" value="UniProtKB-UniRule"/>
</dbReference>
<dbReference type="RefSeq" id="WP_151968380.1">
    <property type="nucleotide sequence ID" value="NZ_AP019860.1"/>
</dbReference>
<dbReference type="GO" id="GO:0046872">
    <property type="term" value="F:metal ion binding"/>
    <property type="evidence" value="ECO:0007669"/>
    <property type="project" value="UniProtKB-KW"/>
</dbReference>
<evidence type="ECO:0000256" key="10">
    <source>
        <dbReference type="ARBA" id="ARBA00022833"/>
    </source>
</evidence>
<dbReference type="NCBIfam" id="TIGR00398">
    <property type="entry name" value="metG"/>
    <property type="match status" value="1"/>
</dbReference>
<evidence type="ECO:0000259" key="17">
    <source>
        <dbReference type="PROSITE" id="PS50886"/>
    </source>
</evidence>
<evidence type="ECO:0000256" key="4">
    <source>
        <dbReference type="ARBA" id="ARBA00011738"/>
    </source>
</evidence>
<keyword evidence="11 16" id="KW-0067">ATP-binding</keyword>
<comment type="caution">
    <text evidence="16">Lacks conserved residue(s) required for the propagation of feature annotation.</text>
</comment>
<feature type="short sequence motif" description="'HIGH' region" evidence="16">
    <location>
        <begin position="12"/>
        <end position="22"/>
    </location>
</feature>
<dbReference type="CDD" id="cd02800">
    <property type="entry name" value="tRNA_bind_EcMetRS_like"/>
    <property type="match status" value="1"/>
</dbReference>
<evidence type="ECO:0000313" key="19">
    <source>
        <dbReference type="Proteomes" id="UP000326354"/>
    </source>
</evidence>
<dbReference type="CDD" id="cd07957">
    <property type="entry name" value="Anticodon_Ia_Met"/>
    <property type="match status" value="1"/>
</dbReference>
<feature type="domain" description="TRNA-binding" evidence="17">
    <location>
        <begin position="589"/>
        <end position="689"/>
    </location>
</feature>
<evidence type="ECO:0000256" key="15">
    <source>
        <dbReference type="ARBA" id="ARBA00047364"/>
    </source>
</evidence>
<proteinExistence type="inferred from homology"/>
<evidence type="ECO:0000256" key="13">
    <source>
        <dbReference type="ARBA" id="ARBA00022917"/>
    </source>
</evidence>
<dbReference type="EMBL" id="AP019860">
    <property type="protein sequence ID" value="BBM84210.1"/>
    <property type="molecule type" value="Genomic_DNA"/>
</dbReference>
<protein>
    <recommendedName>
        <fullName evidence="16">Methionine--tRNA ligase</fullName>
        <ecNumber evidence="16">6.1.1.10</ecNumber>
    </recommendedName>
    <alternativeName>
        <fullName evidence="16">Methionyl-tRNA synthetase</fullName>
        <shortName evidence="16">MetRS</shortName>
    </alternativeName>
</protein>
<name>A0A5S9INB1_UABAM</name>
<comment type="similarity">
    <text evidence="3 16">Belongs to the class-I aminoacyl-tRNA synthetase family. MetG type 1 subfamily.</text>
</comment>
<dbReference type="InterPro" id="IPR015413">
    <property type="entry name" value="Methionyl/Leucyl_tRNA_Synth"/>
</dbReference>
<dbReference type="InterPro" id="IPR012340">
    <property type="entry name" value="NA-bd_OB-fold"/>
</dbReference>
<dbReference type="Pfam" id="PF01588">
    <property type="entry name" value="tRNA_bind"/>
    <property type="match status" value="1"/>
</dbReference>
<dbReference type="GO" id="GO:0000049">
    <property type="term" value="F:tRNA binding"/>
    <property type="evidence" value="ECO:0007669"/>
    <property type="project" value="UniProtKB-UniRule"/>
</dbReference>
<dbReference type="Pfam" id="PF09334">
    <property type="entry name" value="tRNA-synt_1g"/>
    <property type="match status" value="1"/>
</dbReference>
<dbReference type="InterPro" id="IPR001412">
    <property type="entry name" value="aa-tRNA-synth_I_CS"/>
</dbReference>
<dbReference type="NCBIfam" id="TIGR00399">
    <property type="entry name" value="metG_C_term"/>
    <property type="match status" value="1"/>
</dbReference>
<dbReference type="SUPFAM" id="SSF47323">
    <property type="entry name" value="Anticodon-binding domain of a subclass of class I aminoacyl-tRNA synthetases"/>
    <property type="match status" value="1"/>
</dbReference>
<evidence type="ECO:0000256" key="2">
    <source>
        <dbReference type="ARBA" id="ARBA00004496"/>
    </source>
</evidence>
<evidence type="ECO:0000256" key="3">
    <source>
        <dbReference type="ARBA" id="ARBA00008258"/>
    </source>
</evidence>
<evidence type="ECO:0000256" key="14">
    <source>
        <dbReference type="ARBA" id="ARBA00023146"/>
    </source>
</evidence>
<feature type="binding site" evidence="16">
    <location>
        <position position="163"/>
    </location>
    <ligand>
        <name>Zn(2+)</name>
        <dbReference type="ChEBI" id="CHEBI:29105"/>
    </ligand>
</feature>
<keyword evidence="6 16" id="KW-0820">tRNA-binding</keyword>
<evidence type="ECO:0000256" key="6">
    <source>
        <dbReference type="ARBA" id="ARBA00022555"/>
    </source>
</evidence>
<comment type="function">
    <text evidence="1 16">Is required not only for elongation of protein synthesis but also for the initiation of all mRNA translation through initiator tRNA(fMet) aminoacylation.</text>
</comment>
<evidence type="ECO:0000256" key="5">
    <source>
        <dbReference type="ARBA" id="ARBA00022490"/>
    </source>
</evidence>
<evidence type="ECO:0000256" key="9">
    <source>
        <dbReference type="ARBA" id="ARBA00022741"/>
    </source>
</evidence>
<dbReference type="Proteomes" id="UP000326354">
    <property type="component" value="Chromosome"/>
</dbReference>
<evidence type="ECO:0000256" key="7">
    <source>
        <dbReference type="ARBA" id="ARBA00022598"/>
    </source>
</evidence>
<dbReference type="InterPro" id="IPR029038">
    <property type="entry name" value="MetRS_Zn"/>
</dbReference>
<keyword evidence="13 16" id="KW-0648">Protein biosynthesis</keyword>
<evidence type="ECO:0000256" key="8">
    <source>
        <dbReference type="ARBA" id="ARBA00022723"/>
    </source>
</evidence>
<dbReference type="AlphaFoldDB" id="A0A5S9INB1"/>
<dbReference type="GO" id="GO:0004825">
    <property type="term" value="F:methionine-tRNA ligase activity"/>
    <property type="evidence" value="ECO:0007669"/>
    <property type="project" value="UniProtKB-UniRule"/>
</dbReference>
<keyword evidence="10 16" id="KW-0862">Zinc</keyword>
<dbReference type="EC" id="6.1.1.10" evidence="16"/>
<dbReference type="InterPro" id="IPR014758">
    <property type="entry name" value="Met-tRNA_synth"/>
</dbReference>
<dbReference type="PANTHER" id="PTHR45765:SF1">
    <property type="entry name" value="METHIONINE--TRNA LIGASE, CYTOPLASMIC"/>
    <property type="match status" value="1"/>
</dbReference>
<dbReference type="Gene3D" id="2.40.50.140">
    <property type="entry name" value="Nucleic acid-binding proteins"/>
    <property type="match status" value="1"/>
</dbReference>
<dbReference type="HAMAP" id="MF_00098">
    <property type="entry name" value="Met_tRNA_synth_type1"/>
    <property type="match status" value="1"/>
</dbReference>
<dbReference type="PROSITE" id="PS00178">
    <property type="entry name" value="AA_TRNA_LIGASE_I"/>
    <property type="match status" value="1"/>
</dbReference>
<evidence type="ECO:0000256" key="16">
    <source>
        <dbReference type="HAMAP-Rule" id="MF_00098"/>
    </source>
</evidence>
<keyword evidence="7 16" id="KW-0436">Ligase</keyword>
<feature type="binding site" evidence="16">
    <location>
        <position position="150"/>
    </location>
    <ligand>
        <name>Zn(2+)</name>
        <dbReference type="ChEBI" id="CHEBI:29105"/>
    </ligand>
</feature>
<evidence type="ECO:0000256" key="1">
    <source>
        <dbReference type="ARBA" id="ARBA00003314"/>
    </source>
</evidence>
<dbReference type="PROSITE" id="PS50886">
    <property type="entry name" value="TRBD"/>
    <property type="match status" value="1"/>
</dbReference>
<feature type="binding site" evidence="16">
    <location>
        <position position="160"/>
    </location>
    <ligand>
        <name>Zn(2+)</name>
        <dbReference type="ChEBI" id="CHEBI:29105"/>
    </ligand>
</feature>
<feature type="binding site" evidence="16">
    <location>
        <position position="346"/>
    </location>
    <ligand>
        <name>ATP</name>
        <dbReference type="ChEBI" id="CHEBI:30616"/>
    </ligand>
</feature>
<comment type="cofactor">
    <cofactor evidence="16">
        <name>Zn(2+)</name>
        <dbReference type="ChEBI" id="CHEBI:29105"/>
    </cofactor>
    <text evidence="16">Binds 1 zinc ion per subunit.</text>
</comment>
<dbReference type="Pfam" id="PF19303">
    <property type="entry name" value="Anticodon_3"/>
    <property type="match status" value="1"/>
</dbReference>
<dbReference type="Gene3D" id="1.10.730.10">
    <property type="entry name" value="Isoleucyl-tRNA Synthetase, Domain 1"/>
    <property type="match status" value="1"/>
</dbReference>
<keyword evidence="19" id="KW-1185">Reference proteome</keyword>
<dbReference type="GO" id="GO:0006431">
    <property type="term" value="P:methionyl-tRNA aminoacylation"/>
    <property type="evidence" value="ECO:0007669"/>
    <property type="project" value="UniProtKB-UniRule"/>
</dbReference>
<dbReference type="SUPFAM" id="SSF50249">
    <property type="entry name" value="Nucleic acid-binding proteins"/>
    <property type="match status" value="1"/>
</dbReference>
<dbReference type="InterPro" id="IPR033911">
    <property type="entry name" value="MetRS_core"/>
</dbReference>
<comment type="subcellular location">
    <subcellularLocation>
        <location evidence="2 16">Cytoplasm</location>
    </subcellularLocation>
</comment>
<keyword evidence="14 16" id="KW-0030">Aminoacyl-tRNA synthetase</keyword>
<dbReference type="PRINTS" id="PR01041">
    <property type="entry name" value="TRNASYNTHMET"/>
</dbReference>
<comment type="subunit">
    <text evidence="4 16">Homodimer.</text>
</comment>
<dbReference type="OrthoDB" id="9810191at2"/>
<dbReference type="NCBIfam" id="NF001100">
    <property type="entry name" value="PRK00133.1"/>
    <property type="match status" value="1"/>
</dbReference>
<keyword evidence="9 16" id="KW-0547">Nucleotide-binding</keyword>
<accession>A0A5S9INB1</accession>
<dbReference type="CDD" id="cd00814">
    <property type="entry name" value="MetRS_core"/>
    <property type="match status" value="1"/>
</dbReference>
<dbReference type="SUPFAM" id="SSF57770">
    <property type="entry name" value="Methionyl-tRNA synthetase (MetRS), Zn-domain"/>
    <property type="match status" value="1"/>
</dbReference>
<dbReference type="InterPro" id="IPR014729">
    <property type="entry name" value="Rossmann-like_a/b/a_fold"/>
</dbReference>
<dbReference type="InterPro" id="IPR023458">
    <property type="entry name" value="Met-tRNA_ligase_1"/>
</dbReference>
<comment type="catalytic activity">
    <reaction evidence="15 16">
        <text>tRNA(Met) + L-methionine + ATP = L-methionyl-tRNA(Met) + AMP + diphosphate</text>
        <dbReference type="Rhea" id="RHEA:13481"/>
        <dbReference type="Rhea" id="RHEA-COMP:9667"/>
        <dbReference type="Rhea" id="RHEA-COMP:9698"/>
        <dbReference type="ChEBI" id="CHEBI:30616"/>
        <dbReference type="ChEBI" id="CHEBI:33019"/>
        <dbReference type="ChEBI" id="CHEBI:57844"/>
        <dbReference type="ChEBI" id="CHEBI:78442"/>
        <dbReference type="ChEBI" id="CHEBI:78530"/>
        <dbReference type="ChEBI" id="CHEBI:456215"/>
        <dbReference type="EC" id="6.1.1.10"/>
    </reaction>
</comment>
<evidence type="ECO:0000256" key="11">
    <source>
        <dbReference type="ARBA" id="ARBA00022840"/>
    </source>
</evidence>
<dbReference type="SUPFAM" id="SSF52374">
    <property type="entry name" value="Nucleotidylyl transferase"/>
    <property type="match status" value="1"/>
</dbReference>
<dbReference type="InterPro" id="IPR002547">
    <property type="entry name" value="tRNA-bd_dom"/>
</dbReference>
<dbReference type="InterPro" id="IPR004495">
    <property type="entry name" value="Met-tRNA-synth_bsu_C"/>
</dbReference>
<reference evidence="18 19" key="1">
    <citation type="submission" date="2019-08" db="EMBL/GenBank/DDBJ databases">
        <title>Complete genome sequence of Candidatus Uab amorphum.</title>
        <authorList>
            <person name="Shiratori T."/>
            <person name="Suzuki S."/>
            <person name="Kakizawa Y."/>
            <person name="Ishida K."/>
        </authorList>
    </citation>
    <scope>NUCLEOTIDE SEQUENCE [LARGE SCALE GENOMIC DNA]</scope>
    <source>
        <strain evidence="18 19">SRT547</strain>
    </source>
</reference>
<keyword evidence="12 16" id="KW-0694">RNA-binding</keyword>
<dbReference type="KEGG" id="uam:UABAM_02566"/>
<dbReference type="GO" id="GO:0005829">
    <property type="term" value="C:cytosol"/>
    <property type="evidence" value="ECO:0007669"/>
    <property type="project" value="TreeGrafter"/>
</dbReference>